<dbReference type="Proteomes" id="UP000267027">
    <property type="component" value="Unassembled WGS sequence"/>
</dbReference>
<comment type="subcellular location">
    <subcellularLocation>
        <location evidence="1">Membrane</location>
    </subcellularLocation>
</comment>
<keyword evidence="2 3" id="KW-0472">Membrane</keyword>
<gene>
    <name evidence="4" type="ORF">ACOC_LOCUS2522</name>
</gene>
<dbReference type="OrthoDB" id="1854593at2759"/>
<evidence type="ECO:0000256" key="2">
    <source>
        <dbReference type="ARBA" id="ARBA00023136"/>
    </source>
</evidence>
<reference evidence="4 5" key="2">
    <citation type="submission" date="2018-11" db="EMBL/GenBank/DDBJ databases">
        <authorList>
            <consortium name="Pathogen Informatics"/>
        </authorList>
    </citation>
    <scope>NUCLEOTIDE SEQUENCE [LARGE SCALE GENOMIC DNA]</scope>
    <source>
        <strain evidence="4 5">Costa Rica</strain>
    </source>
</reference>
<evidence type="ECO:0000313" key="5">
    <source>
        <dbReference type="Proteomes" id="UP000267027"/>
    </source>
</evidence>
<protein>
    <submittedName>
        <fullName evidence="6">PlsC domain-containing protein</fullName>
    </submittedName>
</protein>
<organism evidence="6">
    <name type="scientific">Angiostrongylus costaricensis</name>
    <name type="common">Nematode worm</name>
    <dbReference type="NCBI Taxonomy" id="334426"/>
    <lineage>
        <taxon>Eukaryota</taxon>
        <taxon>Metazoa</taxon>
        <taxon>Ecdysozoa</taxon>
        <taxon>Nematoda</taxon>
        <taxon>Chromadorea</taxon>
        <taxon>Rhabditida</taxon>
        <taxon>Rhabditina</taxon>
        <taxon>Rhabditomorpha</taxon>
        <taxon>Strongyloidea</taxon>
        <taxon>Metastrongylidae</taxon>
        <taxon>Angiostrongylus</taxon>
    </lineage>
</organism>
<dbReference type="GO" id="GO:0036503">
    <property type="term" value="P:ERAD pathway"/>
    <property type="evidence" value="ECO:0007669"/>
    <property type="project" value="TreeGrafter"/>
</dbReference>
<evidence type="ECO:0000256" key="1">
    <source>
        <dbReference type="ARBA" id="ARBA00004370"/>
    </source>
</evidence>
<keyword evidence="5" id="KW-1185">Reference proteome</keyword>
<accession>A0A0R3PEL3</accession>
<sequence>MVLNVILFTFAGCAIFLIRLFIGLHTLIVACLLRKSTIVRCTVLRIMCAVLGVVVRSDGERFSKVGIICANHVSTLDHLAVELVKPCDFFSVWNIPSVVKWCFGYLDLDARIGHAEFVRRARDHLESSSLPLLVFPEGAITSGRTGMLKFRCAIKSAMHSRPLSAFNSMVNRIDSLSISELAMKYGYQLTPVHFSSWPCEASSRVQPLAVRISRPLFSVSPSVLGSTWWADVAWFAFVPLTVYHFNWLPVMERGDQEAAEDFSKRVEFCIAEQLGLKVTNLTHVDAIEAAKRFLHSRTASTSVKKGMLDIRTLDDIAMRIKQSYPSVSILDIRMDLERTKDQQVIIAV</sequence>
<proteinExistence type="predicted"/>
<dbReference type="EMBL" id="UYYA01000523">
    <property type="protein sequence ID" value="VDM54107.1"/>
    <property type="molecule type" value="Genomic_DNA"/>
</dbReference>
<dbReference type="STRING" id="334426.A0A0R3PEL3"/>
<dbReference type="PANTHER" id="PTHR15486:SF96">
    <property type="entry name" value="LIPID DROPLET-REGULATING VLDL ASSEMBLY FACTOR AUP1"/>
    <property type="match status" value="1"/>
</dbReference>
<dbReference type="SUPFAM" id="SSF69593">
    <property type="entry name" value="Glycerol-3-phosphate (1)-acyltransferase"/>
    <property type="match status" value="1"/>
</dbReference>
<dbReference type="GO" id="GO:0005789">
    <property type="term" value="C:endoplasmic reticulum membrane"/>
    <property type="evidence" value="ECO:0007669"/>
    <property type="project" value="TreeGrafter"/>
</dbReference>
<evidence type="ECO:0000256" key="3">
    <source>
        <dbReference type="SAM" id="Phobius"/>
    </source>
</evidence>
<evidence type="ECO:0000313" key="6">
    <source>
        <dbReference type="WBParaSite" id="ACOC_0000252101-mRNA-1"/>
    </source>
</evidence>
<dbReference type="PANTHER" id="PTHR15486">
    <property type="entry name" value="ANCIENT UBIQUITOUS PROTEIN"/>
    <property type="match status" value="1"/>
</dbReference>
<dbReference type="WBParaSite" id="ACOC_0000252101-mRNA-1">
    <property type="protein sequence ID" value="ACOC_0000252101-mRNA-1"/>
    <property type="gene ID" value="ACOC_0000252101"/>
</dbReference>
<keyword evidence="3" id="KW-0812">Transmembrane</keyword>
<feature type="transmembrane region" description="Helical" evidence="3">
    <location>
        <begin position="6"/>
        <end position="30"/>
    </location>
</feature>
<dbReference type="OMA" id="KFNSWPF"/>
<name>A0A0R3PEL3_ANGCS</name>
<evidence type="ECO:0000313" key="4">
    <source>
        <dbReference type="EMBL" id="VDM54107.1"/>
    </source>
</evidence>
<dbReference type="AlphaFoldDB" id="A0A0R3PEL3"/>
<reference evidence="6" key="1">
    <citation type="submission" date="2017-02" db="UniProtKB">
        <authorList>
            <consortium name="WormBaseParasite"/>
        </authorList>
    </citation>
    <scope>IDENTIFICATION</scope>
</reference>
<keyword evidence="3" id="KW-1133">Transmembrane helix</keyword>